<feature type="compositionally biased region" description="Polar residues" evidence="8">
    <location>
        <begin position="115"/>
        <end position="145"/>
    </location>
</feature>
<evidence type="ECO:0000256" key="5">
    <source>
        <dbReference type="ARBA" id="ARBA00022989"/>
    </source>
</evidence>
<keyword evidence="6 7" id="KW-0472">Membrane</keyword>
<feature type="region of interest" description="Disordered" evidence="8">
    <location>
        <begin position="105"/>
        <end position="145"/>
    </location>
</feature>
<keyword evidence="12" id="KW-1185">Reference proteome</keyword>
<evidence type="ECO:0000256" key="9">
    <source>
        <dbReference type="SAM" id="Phobius"/>
    </source>
</evidence>
<dbReference type="EMBL" id="LVHF01000025">
    <property type="protein sequence ID" value="OAN14330.1"/>
    <property type="molecule type" value="Genomic_DNA"/>
</dbReference>
<protein>
    <submittedName>
        <fullName evidence="11">Flagellar motor protein MotB</fullName>
    </submittedName>
</protein>
<keyword evidence="11" id="KW-0969">Cilium</keyword>
<dbReference type="PROSITE" id="PS51123">
    <property type="entry name" value="OMPA_2"/>
    <property type="match status" value="1"/>
</dbReference>
<evidence type="ECO:0000256" key="8">
    <source>
        <dbReference type="SAM" id="MobiDB-lite"/>
    </source>
</evidence>
<dbReference type="Pfam" id="PF13677">
    <property type="entry name" value="MotB_plug"/>
    <property type="match status" value="1"/>
</dbReference>
<organism evidence="11 12">
    <name type="scientific">Photobacterium jeanii</name>
    <dbReference type="NCBI Taxonomy" id="858640"/>
    <lineage>
        <taxon>Bacteria</taxon>
        <taxon>Pseudomonadati</taxon>
        <taxon>Pseudomonadota</taxon>
        <taxon>Gammaproteobacteria</taxon>
        <taxon>Vibrionales</taxon>
        <taxon>Vibrionaceae</taxon>
        <taxon>Photobacterium</taxon>
    </lineage>
</organism>
<dbReference type="NCBIfam" id="NF006508">
    <property type="entry name" value="PRK08944.1"/>
    <property type="match status" value="1"/>
</dbReference>
<dbReference type="InterPro" id="IPR050330">
    <property type="entry name" value="Bact_OuterMem_StrucFunc"/>
</dbReference>
<dbReference type="InterPro" id="IPR036737">
    <property type="entry name" value="OmpA-like_sf"/>
</dbReference>
<keyword evidence="11" id="KW-0966">Cell projection</keyword>
<evidence type="ECO:0000313" key="11">
    <source>
        <dbReference type="EMBL" id="OAN14330.1"/>
    </source>
</evidence>
<feature type="transmembrane region" description="Helical" evidence="9">
    <location>
        <begin position="12"/>
        <end position="36"/>
    </location>
</feature>
<dbReference type="STRING" id="858640.A3K86_12190"/>
<keyword evidence="11" id="KW-0282">Flagellum</keyword>
<keyword evidence="3" id="KW-1003">Cell membrane</keyword>
<proteinExistence type="inferred from homology"/>
<dbReference type="PANTHER" id="PTHR30329:SF21">
    <property type="entry name" value="LIPOPROTEIN YIAD-RELATED"/>
    <property type="match status" value="1"/>
</dbReference>
<accession>A0A178KAD3</accession>
<keyword evidence="5 9" id="KW-1133">Transmembrane helix</keyword>
<dbReference type="RefSeq" id="WP_068331301.1">
    <property type="nucleotide sequence ID" value="NZ_LVHF01000025.1"/>
</dbReference>
<reference evidence="11 12" key="1">
    <citation type="submission" date="2016-03" db="EMBL/GenBank/DDBJ databases">
        <title>Photobacterium proteolyticum sp. nov. a protease producing bacterium isolated from ocean sediments of Laizhou Bay.</title>
        <authorList>
            <person name="Li Y."/>
        </authorList>
    </citation>
    <scope>NUCLEOTIDE SEQUENCE [LARGE SCALE GENOMIC DNA]</scope>
    <source>
        <strain evidence="11 12">R-40508</strain>
    </source>
</reference>
<dbReference type="Pfam" id="PF00691">
    <property type="entry name" value="OmpA"/>
    <property type="match status" value="1"/>
</dbReference>
<dbReference type="CDD" id="cd07185">
    <property type="entry name" value="OmpA_C-like"/>
    <property type="match status" value="1"/>
</dbReference>
<evidence type="ECO:0000256" key="2">
    <source>
        <dbReference type="ARBA" id="ARBA00008914"/>
    </source>
</evidence>
<dbReference type="GO" id="GO:0005886">
    <property type="term" value="C:plasma membrane"/>
    <property type="evidence" value="ECO:0007669"/>
    <property type="project" value="UniProtKB-SubCell"/>
</dbReference>
<name>A0A178KAD3_9GAMM</name>
<dbReference type="Proteomes" id="UP000078503">
    <property type="component" value="Unassembled WGS sequence"/>
</dbReference>
<comment type="subcellular location">
    <subcellularLocation>
        <location evidence="1">Cell membrane</location>
        <topology evidence="1">Single-pass membrane protein</topology>
    </subcellularLocation>
</comment>
<evidence type="ECO:0000256" key="7">
    <source>
        <dbReference type="PROSITE-ProRule" id="PRU00473"/>
    </source>
</evidence>
<evidence type="ECO:0000313" key="12">
    <source>
        <dbReference type="Proteomes" id="UP000078503"/>
    </source>
</evidence>
<dbReference type="SUPFAM" id="SSF103088">
    <property type="entry name" value="OmpA-like"/>
    <property type="match status" value="1"/>
</dbReference>
<evidence type="ECO:0000256" key="3">
    <source>
        <dbReference type="ARBA" id="ARBA00022475"/>
    </source>
</evidence>
<dbReference type="OrthoDB" id="9815217at2"/>
<evidence type="ECO:0000256" key="6">
    <source>
        <dbReference type="ARBA" id="ARBA00023136"/>
    </source>
</evidence>
<dbReference type="InterPro" id="IPR025713">
    <property type="entry name" value="MotB-like_N_dom"/>
</dbReference>
<evidence type="ECO:0000256" key="4">
    <source>
        <dbReference type="ARBA" id="ARBA00022692"/>
    </source>
</evidence>
<gene>
    <name evidence="11" type="primary">motB</name>
    <name evidence="11" type="ORF">A3K86_12190</name>
</gene>
<comment type="caution">
    <text evidence="11">The sequence shown here is derived from an EMBL/GenBank/DDBJ whole genome shotgun (WGS) entry which is preliminary data.</text>
</comment>
<dbReference type="PANTHER" id="PTHR30329">
    <property type="entry name" value="STATOR ELEMENT OF FLAGELLAR MOTOR COMPLEX"/>
    <property type="match status" value="1"/>
</dbReference>
<feature type="domain" description="OmpA-like" evidence="10">
    <location>
        <begin position="172"/>
        <end position="293"/>
    </location>
</feature>
<dbReference type="Gene3D" id="3.30.1330.60">
    <property type="entry name" value="OmpA-like domain"/>
    <property type="match status" value="1"/>
</dbReference>
<dbReference type="AlphaFoldDB" id="A0A178KAD3"/>
<keyword evidence="4 9" id="KW-0812">Transmembrane</keyword>
<comment type="similarity">
    <text evidence="2">Belongs to the MotB family.</text>
</comment>
<dbReference type="InterPro" id="IPR006665">
    <property type="entry name" value="OmpA-like"/>
</dbReference>
<sequence length="306" mass="34137">MEEECKCPPPGLPAWMGTFADLMSLLMCFFVLLLSFSEMDVLKFKQIAGSMKFAFGVQNMLEVKDIPKGTSVIAQEFRPGRPEPTPIEVIMQQTIDMTQRSLDFHEGESDRAGGTQRNAGQLTGGQTAEEATQDNQNSDSQESPSQAQLLEMLKQALDREIEEGAVEVENFGQQVVIRIKEKGAFPAGSAFLQPKFRPLVRQIADLVRDIPGVIRVTGHTDNQKLDSELYRSNWDLSAQRAVSVAQEMEKVEGFDHKRLRVVGLADTAPLNGNKTEEERKQNRRVEISIMQGKPHFSEEVSSANQP</sequence>
<evidence type="ECO:0000259" key="10">
    <source>
        <dbReference type="PROSITE" id="PS51123"/>
    </source>
</evidence>
<evidence type="ECO:0000256" key="1">
    <source>
        <dbReference type="ARBA" id="ARBA00004162"/>
    </source>
</evidence>